<evidence type="ECO:0000313" key="8">
    <source>
        <dbReference type="Proteomes" id="UP001152607"/>
    </source>
</evidence>
<evidence type="ECO:0000256" key="2">
    <source>
        <dbReference type="ARBA" id="ARBA00022692"/>
    </source>
</evidence>
<evidence type="ECO:0000313" key="7">
    <source>
        <dbReference type="EMBL" id="CAI6334900.1"/>
    </source>
</evidence>
<dbReference type="PANTHER" id="PTHR23502">
    <property type="entry name" value="MAJOR FACILITATOR SUPERFAMILY"/>
    <property type="match status" value="1"/>
</dbReference>
<dbReference type="Pfam" id="PF07690">
    <property type="entry name" value="MFS_1"/>
    <property type="match status" value="1"/>
</dbReference>
<name>A0A9W4UF87_9PLEO</name>
<feature type="transmembrane region" description="Helical" evidence="5">
    <location>
        <begin position="137"/>
        <end position="156"/>
    </location>
</feature>
<dbReference type="OrthoDB" id="2533084at2759"/>
<evidence type="ECO:0000256" key="4">
    <source>
        <dbReference type="ARBA" id="ARBA00023136"/>
    </source>
</evidence>
<dbReference type="GO" id="GO:0022857">
    <property type="term" value="F:transmembrane transporter activity"/>
    <property type="evidence" value="ECO:0007669"/>
    <property type="project" value="InterPro"/>
</dbReference>
<dbReference type="InterPro" id="IPR020846">
    <property type="entry name" value="MFS_dom"/>
</dbReference>
<comment type="caution">
    <text evidence="7">The sequence shown here is derived from an EMBL/GenBank/DDBJ whole genome shotgun (WGS) entry which is preliminary data.</text>
</comment>
<proteinExistence type="predicted"/>
<dbReference type="InterPro" id="IPR036259">
    <property type="entry name" value="MFS_trans_sf"/>
</dbReference>
<evidence type="ECO:0000256" key="5">
    <source>
        <dbReference type="SAM" id="Phobius"/>
    </source>
</evidence>
<reference evidence="7" key="1">
    <citation type="submission" date="2023-01" db="EMBL/GenBank/DDBJ databases">
        <authorList>
            <person name="Van Ghelder C."/>
            <person name="Rancurel C."/>
        </authorList>
    </citation>
    <scope>NUCLEOTIDE SEQUENCE</scope>
    <source>
        <strain evidence="7">CNCM I-4278</strain>
    </source>
</reference>
<feature type="transmembrane region" description="Helical" evidence="5">
    <location>
        <begin position="356"/>
        <end position="377"/>
    </location>
</feature>
<evidence type="ECO:0000256" key="1">
    <source>
        <dbReference type="ARBA" id="ARBA00004141"/>
    </source>
</evidence>
<feature type="domain" description="Major facilitator superfamily (MFS) profile" evidence="6">
    <location>
        <begin position="66"/>
        <end position="521"/>
    </location>
</feature>
<accession>A0A9W4UF87</accession>
<keyword evidence="2 5" id="KW-0812">Transmembrane</keyword>
<dbReference type="GO" id="GO:0005886">
    <property type="term" value="C:plasma membrane"/>
    <property type="evidence" value="ECO:0007669"/>
    <property type="project" value="TreeGrafter"/>
</dbReference>
<feature type="transmembrane region" description="Helical" evidence="5">
    <location>
        <begin position="66"/>
        <end position="87"/>
    </location>
</feature>
<dbReference type="Proteomes" id="UP001152607">
    <property type="component" value="Unassembled WGS sequence"/>
</dbReference>
<feature type="transmembrane region" description="Helical" evidence="5">
    <location>
        <begin position="433"/>
        <end position="453"/>
    </location>
</feature>
<feature type="transmembrane region" description="Helical" evidence="5">
    <location>
        <begin position="162"/>
        <end position="183"/>
    </location>
</feature>
<dbReference type="PROSITE" id="PS50850">
    <property type="entry name" value="MFS"/>
    <property type="match status" value="1"/>
</dbReference>
<dbReference type="InterPro" id="IPR011701">
    <property type="entry name" value="MFS"/>
</dbReference>
<feature type="transmembrane region" description="Helical" evidence="5">
    <location>
        <begin position="493"/>
        <end position="516"/>
    </location>
</feature>
<sequence>MAGFHQAFGLSKAEVKVATPPGTVTLIEHLERTASQQDHDELRLVPQPSTDPADPLNFAAWRKAGILFSMSLCPFVANFTAGSISSALPVYASTPALGLPPKPFSELTQLIAINLLFLGVSNLVWMPLANIFGRRPVMLLSFLLLVFASMWAGLASSFSSLLAARAFMGIGAGSADAVSPAVVGETFFVHQRGRVMAIYTVCLGAGPFVGPIAGSYIVASRGVQWLHWTNVILAACTLFVFLILLPETLYDRPGVSIQNSIGNEKVHGKDTQNVQISATADPSTYPPYTIARSLKLVTYRGSVVGHFLAPYKTVRLPGVWLVSLWYAGLVGSVVVTSTVAAQLISAPPYLWGKDAGLINVGGLIGTLLGCVYCYALTDWTTKRLAKKDSRGYSEPESRLVTAMPSFVISTAGTLLFGFVAANPTPKGWIGLEFGLGMIGFGLMQAPSVGFNYIIESYPRLAGDCFVLITSSRAIISFAWTFFVGEWIQHAGPALPFGIFGMLLGIFGLLTIPFLVWGKRFRIATASWT</sequence>
<dbReference type="EMBL" id="CAOQHR010000005">
    <property type="protein sequence ID" value="CAI6334900.1"/>
    <property type="molecule type" value="Genomic_DNA"/>
</dbReference>
<keyword evidence="3 5" id="KW-1133">Transmembrane helix</keyword>
<keyword evidence="4 5" id="KW-0472">Membrane</keyword>
<organism evidence="7 8">
    <name type="scientific">Periconia digitata</name>
    <dbReference type="NCBI Taxonomy" id="1303443"/>
    <lineage>
        <taxon>Eukaryota</taxon>
        <taxon>Fungi</taxon>
        <taxon>Dikarya</taxon>
        <taxon>Ascomycota</taxon>
        <taxon>Pezizomycotina</taxon>
        <taxon>Dothideomycetes</taxon>
        <taxon>Pleosporomycetidae</taxon>
        <taxon>Pleosporales</taxon>
        <taxon>Massarineae</taxon>
        <taxon>Periconiaceae</taxon>
        <taxon>Periconia</taxon>
    </lineage>
</organism>
<feature type="transmembrane region" description="Helical" evidence="5">
    <location>
        <begin position="465"/>
        <end position="487"/>
    </location>
</feature>
<dbReference type="PANTHER" id="PTHR23502:SF181">
    <property type="entry name" value="MAJOR FACILITATOR SUPERFAMILY (MFS) PROFILE DOMAIN-CONTAINING PROTEIN"/>
    <property type="match status" value="1"/>
</dbReference>
<feature type="transmembrane region" description="Helical" evidence="5">
    <location>
        <begin position="319"/>
        <end position="344"/>
    </location>
</feature>
<dbReference type="Gene3D" id="1.20.1250.20">
    <property type="entry name" value="MFS general substrate transporter like domains"/>
    <property type="match status" value="1"/>
</dbReference>
<feature type="transmembrane region" description="Helical" evidence="5">
    <location>
        <begin position="107"/>
        <end position="125"/>
    </location>
</feature>
<feature type="transmembrane region" description="Helical" evidence="5">
    <location>
        <begin position="195"/>
        <end position="219"/>
    </location>
</feature>
<feature type="transmembrane region" description="Helical" evidence="5">
    <location>
        <begin position="398"/>
        <end position="421"/>
    </location>
</feature>
<feature type="transmembrane region" description="Helical" evidence="5">
    <location>
        <begin position="225"/>
        <end position="245"/>
    </location>
</feature>
<gene>
    <name evidence="7" type="ORF">PDIGIT_LOCUS7972</name>
</gene>
<evidence type="ECO:0000259" key="6">
    <source>
        <dbReference type="PROSITE" id="PS50850"/>
    </source>
</evidence>
<protein>
    <recommendedName>
        <fullName evidence="6">Major facilitator superfamily (MFS) profile domain-containing protein</fullName>
    </recommendedName>
</protein>
<comment type="subcellular location">
    <subcellularLocation>
        <location evidence="1">Membrane</location>
        <topology evidence="1">Multi-pass membrane protein</topology>
    </subcellularLocation>
</comment>
<evidence type="ECO:0000256" key="3">
    <source>
        <dbReference type="ARBA" id="ARBA00022989"/>
    </source>
</evidence>
<keyword evidence="8" id="KW-1185">Reference proteome</keyword>
<dbReference type="AlphaFoldDB" id="A0A9W4UF87"/>
<dbReference type="SUPFAM" id="SSF103473">
    <property type="entry name" value="MFS general substrate transporter"/>
    <property type="match status" value="1"/>
</dbReference>